<evidence type="ECO:0000259" key="1">
    <source>
        <dbReference type="PROSITE" id="PS50013"/>
    </source>
</evidence>
<dbReference type="SUPFAM" id="SSF54160">
    <property type="entry name" value="Chromo domain-like"/>
    <property type="match status" value="1"/>
</dbReference>
<dbReference type="Pfam" id="PF24626">
    <property type="entry name" value="SH3_Tf2-1"/>
    <property type="match status" value="1"/>
</dbReference>
<dbReference type="EMBL" id="CM035412">
    <property type="protein sequence ID" value="KAH7433879.1"/>
    <property type="molecule type" value="Genomic_DNA"/>
</dbReference>
<dbReference type="InterPro" id="IPR000953">
    <property type="entry name" value="Chromo/chromo_shadow_dom"/>
</dbReference>
<organism evidence="2 3">
    <name type="scientific">Ceratopteris richardii</name>
    <name type="common">Triangle waterfern</name>
    <dbReference type="NCBI Taxonomy" id="49495"/>
    <lineage>
        <taxon>Eukaryota</taxon>
        <taxon>Viridiplantae</taxon>
        <taxon>Streptophyta</taxon>
        <taxon>Embryophyta</taxon>
        <taxon>Tracheophyta</taxon>
        <taxon>Polypodiopsida</taxon>
        <taxon>Polypodiidae</taxon>
        <taxon>Polypodiales</taxon>
        <taxon>Pteridineae</taxon>
        <taxon>Pteridaceae</taxon>
        <taxon>Parkerioideae</taxon>
        <taxon>Ceratopteris</taxon>
    </lineage>
</organism>
<name>A0A8T2UNN7_CERRI</name>
<comment type="caution">
    <text evidence="2">The sequence shown here is derived from an EMBL/GenBank/DDBJ whole genome shotgun (WGS) entry which is preliminary data.</text>
</comment>
<gene>
    <name evidence="2" type="ORF">KP509_07G090800</name>
</gene>
<keyword evidence="3" id="KW-1185">Reference proteome</keyword>
<dbReference type="InterPro" id="IPR023780">
    <property type="entry name" value="Chromo_domain"/>
</dbReference>
<dbReference type="Gene3D" id="2.40.50.40">
    <property type="match status" value="1"/>
</dbReference>
<dbReference type="Proteomes" id="UP000825935">
    <property type="component" value="Chromosome 7"/>
</dbReference>
<dbReference type="InterPro" id="IPR056924">
    <property type="entry name" value="SH3_Tf2-1"/>
</dbReference>
<dbReference type="PROSITE" id="PS50013">
    <property type="entry name" value="CHROMO_2"/>
    <property type="match status" value="1"/>
</dbReference>
<dbReference type="InterPro" id="IPR016197">
    <property type="entry name" value="Chromo-like_dom_sf"/>
</dbReference>
<proteinExistence type="predicted"/>
<dbReference type="CDD" id="cd00024">
    <property type="entry name" value="CD_CSD"/>
    <property type="match status" value="1"/>
</dbReference>
<accession>A0A8T2UNN7</accession>
<protein>
    <recommendedName>
        <fullName evidence="1">Chromo domain-containing protein</fullName>
    </recommendedName>
</protein>
<feature type="domain" description="Chromo" evidence="1">
    <location>
        <begin position="81"/>
        <end position="114"/>
    </location>
</feature>
<dbReference type="Pfam" id="PF00385">
    <property type="entry name" value="Chromo"/>
    <property type="match status" value="1"/>
</dbReference>
<evidence type="ECO:0000313" key="3">
    <source>
        <dbReference type="Proteomes" id="UP000825935"/>
    </source>
</evidence>
<dbReference type="AlphaFoldDB" id="A0A8T2UNN7"/>
<evidence type="ECO:0000313" key="2">
    <source>
        <dbReference type="EMBL" id="KAH7433879.1"/>
    </source>
</evidence>
<sequence>MVTQKQFANLKTLCKVRSSKIWSITILAKINPVTFKLQLPSTMRIHPVFHVSMLEPYQISPLRGERPSPSPPMEIDDHEEFEVEHVLDSRIYRGRLEYLIHWKGYTSVIVLGNL</sequence>
<dbReference type="OrthoDB" id="2020640at2759"/>
<reference evidence="2" key="1">
    <citation type="submission" date="2021-08" db="EMBL/GenBank/DDBJ databases">
        <title>WGS assembly of Ceratopteris richardii.</title>
        <authorList>
            <person name="Marchant D.B."/>
            <person name="Chen G."/>
            <person name="Jenkins J."/>
            <person name="Shu S."/>
            <person name="Leebens-Mack J."/>
            <person name="Grimwood J."/>
            <person name="Schmutz J."/>
            <person name="Soltis P."/>
            <person name="Soltis D."/>
            <person name="Chen Z.-H."/>
        </authorList>
    </citation>
    <scope>NUCLEOTIDE SEQUENCE</scope>
    <source>
        <strain evidence="2">Whitten #5841</strain>
        <tissue evidence="2">Leaf</tissue>
    </source>
</reference>